<dbReference type="InterPro" id="IPR001638">
    <property type="entry name" value="Solute-binding_3/MltF_N"/>
</dbReference>
<dbReference type="EMBL" id="JAESVB010000024">
    <property type="protein sequence ID" value="MCB8878140.1"/>
    <property type="molecule type" value="Genomic_DNA"/>
</dbReference>
<feature type="domain" description="Solute-binding protein family 3/N-terminal" evidence="2">
    <location>
        <begin position="36"/>
        <end position="260"/>
    </location>
</feature>
<evidence type="ECO:0000313" key="4">
    <source>
        <dbReference type="Proteomes" id="UP000708298"/>
    </source>
</evidence>
<gene>
    <name evidence="3" type="ORF">ASILVAE211_23355</name>
</gene>
<dbReference type="SUPFAM" id="SSF53850">
    <property type="entry name" value="Periplasmic binding protein-like II"/>
    <property type="match status" value="1"/>
</dbReference>
<dbReference type="PANTHER" id="PTHR35936:SF17">
    <property type="entry name" value="ARGININE-BINDING EXTRACELLULAR PROTEIN ARTP"/>
    <property type="match status" value="1"/>
</dbReference>
<proteinExistence type="predicted"/>
<protein>
    <submittedName>
        <fullName evidence="3">Transporter substrate-binding domain-containing protein</fullName>
    </submittedName>
</protein>
<dbReference type="Proteomes" id="UP000708298">
    <property type="component" value="Unassembled WGS sequence"/>
</dbReference>
<reference evidence="3" key="2">
    <citation type="submission" date="2021-01" db="EMBL/GenBank/DDBJ databases">
        <authorList>
            <person name="Mieszkin S."/>
            <person name="Pouder E."/>
            <person name="Alain K."/>
        </authorList>
    </citation>
    <scope>NUCLEOTIDE SEQUENCE</scope>
    <source>
        <strain evidence="3">HW T2.11</strain>
    </source>
</reference>
<evidence type="ECO:0000259" key="2">
    <source>
        <dbReference type="SMART" id="SM00062"/>
    </source>
</evidence>
<dbReference type="Gene3D" id="3.40.190.10">
    <property type="entry name" value="Periplasmic binding protein-like II"/>
    <property type="match status" value="2"/>
</dbReference>
<name>A0A963YWG2_9PROT</name>
<keyword evidence="4" id="KW-1185">Reference proteome</keyword>
<organism evidence="3 4">
    <name type="scientific">Acidisoma silvae</name>
    <dbReference type="NCBI Taxonomy" id="2802396"/>
    <lineage>
        <taxon>Bacteria</taxon>
        <taxon>Pseudomonadati</taxon>
        <taxon>Pseudomonadota</taxon>
        <taxon>Alphaproteobacteria</taxon>
        <taxon>Acetobacterales</taxon>
        <taxon>Acidocellaceae</taxon>
        <taxon>Acidisoma</taxon>
    </lineage>
</organism>
<keyword evidence="1" id="KW-0732">Signal</keyword>
<dbReference type="SMART" id="SM00062">
    <property type="entry name" value="PBPb"/>
    <property type="match status" value="1"/>
</dbReference>
<dbReference type="Pfam" id="PF00497">
    <property type="entry name" value="SBP_bac_3"/>
    <property type="match status" value="1"/>
</dbReference>
<comment type="caution">
    <text evidence="3">The sequence shown here is derived from an EMBL/GenBank/DDBJ whole genome shotgun (WGS) entry which is preliminary data.</text>
</comment>
<evidence type="ECO:0000313" key="3">
    <source>
        <dbReference type="EMBL" id="MCB8878140.1"/>
    </source>
</evidence>
<dbReference type="AlphaFoldDB" id="A0A963YWG2"/>
<evidence type="ECO:0000256" key="1">
    <source>
        <dbReference type="ARBA" id="ARBA00022729"/>
    </source>
</evidence>
<accession>A0A963YWG2</accession>
<dbReference type="PANTHER" id="PTHR35936">
    <property type="entry name" value="MEMBRANE-BOUND LYTIC MUREIN TRANSGLYCOSYLASE F"/>
    <property type="match status" value="1"/>
</dbReference>
<reference evidence="3" key="1">
    <citation type="journal article" date="2021" name="Microorganisms">
        <title>Acidisoma silvae sp. nov. and Acidisomacellulosilytica sp. nov., Two Acidophilic Bacteria Isolated from Decaying Wood, Hydrolyzing Cellulose and Producing Poly-3-hydroxybutyrate.</title>
        <authorList>
            <person name="Mieszkin S."/>
            <person name="Pouder E."/>
            <person name="Uroz S."/>
            <person name="Simon-Colin C."/>
            <person name="Alain K."/>
        </authorList>
    </citation>
    <scope>NUCLEOTIDE SEQUENCE</scope>
    <source>
        <strain evidence="3">HW T2.11</strain>
    </source>
</reference>
<sequence>MLKAAGVSLAASGLFAGGSRSARAETTWKAVQKRGVLNIATEMQFAPWDMIADGKYAGANRELIDAVGAKLKIKVTYNDIPWDGILPGVEAGRFDLCIAPVMATKERLTHYAFTNPIGAATAALVKKANDTSIKTARDISGKIVGVQKGSHVVMDLQSFSATLPKPVEIHEYLDNSQAYADLASGRLDAVANSSPSLAYLAQKRPETFALVSPPFGKPTYLCWVARHDDTALIEAINGALHAITEDGQIAAIQKKWFGVVTPLPQSLPTPVI</sequence>